<feature type="compositionally biased region" description="Acidic residues" evidence="1">
    <location>
        <begin position="68"/>
        <end position="78"/>
    </location>
</feature>
<dbReference type="SUPFAM" id="SSF50998">
    <property type="entry name" value="Quinoprotein alcohol dehydrogenase-like"/>
    <property type="match status" value="1"/>
</dbReference>
<proteinExistence type="predicted"/>
<dbReference type="AlphaFoldDB" id="A0A1I6I5F8"/>
<keyword evidence="2" id="KW-0812">Transmembrane</keyword>
<evidence type="ECO:0000256" key="2">
    <source>
        <dbReference type="SAM" id="Phobius"/>
    </source>
</evidence>
<evidence type="ECO:0000313" key="4">
    <source>
        <dbReference type="Proteomes" id="UP000198531"/>
    </source>
</evidence>
<name>A0A1I6I5F8_9EURY</name>
<feature type="transmembrane region" description="Helical" evidence="2">
    <location>
        <begin position="21"/>
        <end position="53"/>
    </location>
</feature>
<dbReference type="EMBL" id="FOYT01000002">
    <property type="protein sequence ID" value="SFR61952.1"/>
    <property type="molecule type" value="Genomic_DNA"/>
</dbReference>
<dbReference type="Proteomes" id="UP000198531">
    <property type="component" value="Unassembled WGS sequence"/>
</dbReference>
<gene>
    <name evidence="3" type="ORF">SAMN04487947_2899</name>
</gene>
<protein>
    <recommendedName>
        <fullName evidence="5">Photosynthesis system II assembly factor Ycf48/Hcf136-like domain-containing protein</fullName>
    </recommendedName>
</protein>
<dbReference type="RefSeq" id="WP_089808769.1">
    <property type="nucleotide sequence ID" value="NZ_FOYT01000002.1"/>
</dbReference>
<keyword evidence="4" id="KW-1185">Reference proteome</keyword>
<dbReference type="InterPro" id="IPR011047">
    <property type="entry name" value="Quinoprotein_ADH-like_sf"/>
</dbReference>
<keyword evidence="2" id="KW-1133">Transmembrane helix</keyword>
<evidence type="ECO:0000313" key="3">
    <source>
        <dbReference type="EMBL" id="SFR61952.1"/>
    </source>
</evidence>
<organism evidence="3 4">
    <name type="scientific">Halogeometricum rufum</name>
    <dbReference type="NCBI Taxonomy" id="553469"/>
    <lineage>
        <taxon>Archaea</taxon>
        <taxon>Methanobacteriati</taxon>
        <taxon>Methanobacteriota</taxon>
        <taxon>Stenosarchaea group</taxon>
        <taxon>Halobacteria</taxon>
        <taxon>Halobacteriales</taxon>
        <taxon>Haloferacaceae</taxon>
        <taxon>Halogeometricum</taxon>
    </lineage>
</organism>
<accession>A0A1I6I5F8</accession>
<keyword evidence="2" id="KW-0472">Membrane</keyword>
<evidence type="ECO:0008006" key="5">
    <source>
        <dbReference type="Google" id="ProtNLM"/>
    </source>
</evidence>
<sequence>MTRHRNDDGFLAFFRQYAQTWVHTVSTAALTAFGLLTFVNRLFAVVAIAAYVLPPVVQYVRRPTGEAAEIDDADETSEPAEPTAERQTEASVESGGADEEGTEAVTGDDADGDGEAGSDTGNTAADDDDEADSDDADGGDGTEPAWTAATVPTDGTLLDAAITADGAYAVGEGGVVVARDSDGDEWDALLSDGPGAGSNDLRGVDGVDGGGVWVAGDGGAVGRIDPDTGRHTDHSAPDGDTSAISGVAATDDGGAETVLLTDGSGRVRRGRYRDGELSWADPTKPGSGSSIAGVELDEDVGHVCDTGGGAFRTSDAGRTFESLGFEADGTAADVTSREAGDVRTVLVATDDGAVHRYDGSAWTPASVAEGPLLAVAAGDSGDVAAGEAATYERFDSSAWSRAELPAVESIRGVAVRGSGAVAVGDGGAVVERTA</sequence>
<feature type="compositionally biased region" description="Acidic residues" evidence="1">
    <location>
        <begin position="125"/>
        <end position="140"/>
    </location>
</feature>
<reference evidence="4" key="1">
    <citation type="submission" date="2016-10" db="EMBL/GenBank/DDBJ databases">
        <authorList>
            <person name="Varghese N."/>
            <person name="Submissions S."/>
        </authorList>
    </citation>
    <scope>NUCLEOTIDE SEQUENCE [LARGE SCALE GENOMIC DNA]</scope>
    <source>
        <strain evidence="4">CGMCC 1.7736</strain>
    </source>
</reference>
<feature type="compositionally biased region" description="Acidic residues" evidence="1">
    <location>
        <begin position="96"/>
        <end position="116"/>
    </location>
</feature>
<dbReference type="OrthoDB" id="320255at2157"/>
<evidence type="ECO:0000256" key="1">
    <source>
        <dbReference type="SAM" id="MobiDB-lite"/>
    </source>
</evidence>
<feature type="region of interest" description="Disordered" evidence="1">
    <location>
        <begin position="67"/>
        <end position="152"/>
    </location>
</feature>